<name>E0SRF8_IGNAA</name>
<dbReference type="PANTHER" id="PTHR42895:SF2">
    <property type="entry name" value="IRON-SULFUR CLUSTER PROTEIN"/>
    <property type="match status" value="1"/>
</dbReference>
<proteinExistence type="predicted"/>
<dbReference type="EMBL" id="CP002098">
    <property type="protein sequence ID" value="ADM28412.1"/>
    <property type="molecule type" value="Genomic_DNA"/>
</dbReference>
<dbReference type="InterPro" id="IPR012675">
    <property type="entry name" value="Beta-grasp_dom_sf"/>
</dbReference>
<dbReference type="InterPro" id="IPR036010">
    <property type="entry name" value="2Fe-2S_ferredoxin-like_sf"/>
</dbReference>
<dbReference type="InterPro" id="IPR001041">
    <property type="entry name" value="2Fe-2S_ferredoxin-type"/>
</dbReference>
<dbReference type="Pfam" id="PF17651">
    <property type="entry name" value="Raco_middle"/>
    <property type="match status" value="1"/>
</dbReference>
<dbReference type="STRING" id="583356.Igag_1612"/>
<organism evidence="2 3">
    <name type="scientific">Ignisphaera aggregans (strain DSM 17230 / JCM 13409 / AQ1.S1)</name>
    <dbReference type="NCBI Taxonomy" id="583356"/>
    <lineage>
        <taxon>Archaea</taxon>
        <taxon>Thermoproteota</taxon>
        <taxon>Thermoprotei</taxon>
        <taxon>Desulfurococcales</taxon>
        <taxon>Desulfurococcaceae</taxon>
        <taxon>Ignisphaera</taxon>
    </lineage>
</organism>
<dbReference type="InterPro" id="IPR042259">
    <property type="entry name" value="Raco-like_middle_sf"/>
</dbReference>
<keyword evidence="3" id="KW-1185">Reference proteome</keyword>
<dbReference type="Gene3D" id="3.10.20.30">
    <property type="match status" value="1"/>
</dbReference>
<dbReference type="PANTHER" id="PTHR42895">
    <property type="entry name" value="IRON-SULFUR CLUSTER-BINDING PROTEIN-RELATED"/>
    <property type="match status" value="1"/>
</dbReference>
<feature type="domain" description="2Fe-2S ferredoxin-type" evidence="1">
    <location>
        <begin position="1"/>
        <end position="94"/>
    </location>
</feature>
<dbReference type="InterPro" id="IPR027980">
    <property type="entry name" value="RACo_C"/>
</dbReference>
<evidence type="ECO:0000259" key="1">
    <source>
        <dbReference type="PROSITE" id="PS51085"/>
    </source>
</evidence>
<evidence type="ECO:0000313" key="2">
    <source>
        <dbReference type="EMBL" id="ADM28412.1"/>
    </source>
</evidence>
<dbReference type="Gene3D" id="3.10.20.880">
    <property type="match status" value="1"/>
</dbReference>
<dbReference type="InterPro" id="IPR043129">
    <property type="entry name" value="ATPase_NBD"/>
</dbReference>
<dbReference type="GO" id="GO:0051536">
    <property type="term" value="F:iron-sulfur cluster binding"/>
    <property type="evidence" value="ECO:0007669"/>
    <property type="project" value="InterPro"/>
</dbReference>
<dbReference type="HOGENOM" id="CLU_019091_0_0_2"/>
<dbReference type="Pfam" id="PF00111">
    <property type="entry name" value="Fer2"/>
    <property type="match status" value="1"/>
</dbReference>
<protein>
    <submittedName>
        <fullName evidence="2">Ferredoxin</fullName>
    </submittedName>
</protein>
<dbReference type="Pfam" id="PF14574">
    <property type="entry name" value="RACo_C_ter"/>
    <property type="match status" value="1"/>
</dbReference>
<dbReference type="KEGG" id="iag:Igag_1612"/>
<dbReference type="PROSITE" id="PS51085">
    <property type="entry name" value="2FE2S_FER_2"/>
    <property type="match status" value="1"/>
</dbReference>
<dbReference type="AlphaFoldDB" id="E0SRF8"/>
<dbReference type="SUPFAM" id="SSF53067">
    <property type="entry name" value="Actin-like ATPase domain"/>
    <property type="match status" value="1"/>
</dbReference>
<dbReference type="CDD" id="cd00207">
    <property type="entry name" value="fer2"/>
    <property type="match status" value="1"/>
</dbReference>
<dbReference type="InterPro" id="IPR040506">
    <property type="entry name" value="RACo_linker"/>
</dbReference>
<evidence type="ECO:0000313" key="3">
    <source>
        <dbReference type="Proteomes" id="UP000001304"/>
    </source>
</evidence>
<dbReference type="InterPro" id="IPR041414">
    <property type="entry name" value="Raco-like_middle"/>
</dbReference>
<gene>
    <name evidence="2" type="ordered locus">Igag_1612</name>
</gene>
<sequence length="611" mass="67416">MVEIKPYNRYVESLSGRTFLDIARSIGIPIRAECGGIGICGKCKVIVEGRGELSPPTPNEIKILGDKGISQGYRLACQVKLLSGEFRVTIPPESVFQRYRSADIGYERSIPLEPAIRKIFISAPIPSLEDPKPDIDRILERIDSGLDNIEIPIDVIRKIPEVARVAKWNITIALWNNEKVIDVEPGDTSKRMYGIAIDIGTSKIVLHLVDLVSGETIAIESMPNPQISFGADIISRVTYALKDRENLVKLQNLVVQGINSLIDRVISRAGVQRENIYEAVVVGNTVMHHLFLGVEIRYLAIAPYVPISMRGLRLRARDIGLKINENGVVYTFPNIAGYVGGDAVADAIAVELNKCEEPCLLIDIGTNTEILLNTGREIYACSTPAGPAFEGATMRFGMRAASGAIDQVFIYFDNDSRDYIVRYNVIDNVKPIGICGSGYIDIVANLYRLDIIDRRGRFNRDIDSKRIVLDDEEGPRFIVAWSSETGIGRDIAVYGKDINELILAKAAIASGIEIILRRAGIDAEDLSKIFIAGSFGSYINIENAIAIGLIPKVDTNKIVFVGNTAISGAKLALKSIKIRREAEELTRKVKYIELSIDPLFRKIFTENLSLP</sequence>
<reference evidence="2 3" key="1">
    <citation type="journal article" date="2010" name="Stand. Genomic Sci.">
        <title>Complete genome sequence of Ignisphaera aggregans type strain (AQ1.S1).</title>
        <authorList>
            <person name="Goker M."/>
            <person name="Held B."/>
            <person name="Lapidus A."/>
            <person name="Nolan M."/>
            <person name="Spring S."/>
            <person name="Yasawong M."/>
            <person name="Lucas S."/>
            <person name="Glavina Del Rio T."/>
            <person name="Tice H."/>
            <person name="Cheng J.F."/>
            <person name="Goodwin L."/>
            <person name="Tapia R."/>
            <person name="Pitluck S."/>
            <person name="Liolios K."/>
            <person name="Ivanova N."/>
            <person name="Mavromatis K."/>
            <person name="Mikhailova N."/>
            <person name="Pati A."/>
            <person name="Chen A."/>
            <person name="Palaniappan K."/>
            <person name="Brambilla E."/>
            <person name="Land M."/>
            <person name="Hauser L."/>
            <person name="Chang Y.J."/>
            <person name="Jeffries C.D."/>
            <person name="Brettin T."/>
            <person name="Detter J.C."/>
            <person name="Han C."/>
            <person name="Rohde M."/>
            <person name="Sikorski J."/>
            <person name="Woyke T."/>
            <person name="Bristow J."/>
            <person name="Eisen J.A."/>
            <person name="Markowitz V."/>
            <person name="Hugenholtz P."/>
            <person name="Kyrpides N.C."/>
            <person name="Klenk H.P."/>
        </authorList>
    </citation>
    <scope>NUCLEOTIDE SEQUENCE [LARGE SCALE GENOMIC DNA]</scope>
    <source>
        <strain evidence="3">DSM 17230 / JCM 13409 / AQ1.S1</strain>
    </source>
</reference>
<accession>E0SRF8</accession>
<dbReference type="InterPro" id="IPR052911">
    <property type="entry name" value="Corrinoid_activation_enz"/>
</dbReference>
<dbReference type="Gene3D" id="3.30.420.480">
    <property type="entry name" value="Domain of unknown function (DUF4445)"/>
    <property type="match status" value="1"/>
</dbReference>
<dbReference type="BioCyc" id="IAGG583356:GHAH-1602-MONOMER"/>
<dbReference type="SUPFAM" id="SSF54292">
    <property type="entry name" value="2Fe-2S ferredoxin-like"/>
    <property type="match status" value="1"/>
</dbReference>
<dbReference type="Proteomes" id="UP000001304">
    <property type="component" value="Chromosome"/>
</dbReference>
<dbReference type="Pfam" id="PF17650">
    <property type="entry name" value="RACo_linker"/>
    <property type="match status" value="1"/>
</dbReference>